<dbReference type="Gene3D" id="3.90.180.10">
    <property type="entry name" value="Medium-chain alcohol dehydrogenases, catalytic domain"/>
    <property type="match status" value="1"/>
</dbReference>
<dbReference type="EMBL" id="CYHE01000004">
    <property type="protein sequence ID" value="CUA95581.1"/>
    <property type="molecule type" value="Genomic_DNA"/>
</dbReference>
<gene>
    <name evidence="1" type="ORF">Ga0061067_10462</name>
</gene>
<evidence type="ECO:0000313" key="1">
    <source>
        <dbReference type="EMBL" id="CUA95581.1"/>
    </source>
</evidence>
<protein>
    <recommendedName>
        <fullName evidence="3">Aryl-alcohol dehydrogenase</fullName>
    </recommendedName>
</protein>
<proteinExistence type="predicted"/>
<accession>A0A0K6HXN8</accession>
<name>A0A0K6HXN8_9HYPH</name>
<keyword evidence="2" id="KW-1185">Reference proteome</keyword>
<reference evidence="2" key="1">
    <citation type="submission" date="2015-08" db="EMBL/GenBank/DDBJ databases">
        <authorList>
            <person name="Varghese N."/>
        </authorList>
    </citation>
    <scope>NUCLEOTIDE SEQUENCE [LARGE SCALE GENOMIC DNA]</scope>
    <source>
        <strain evidence="2">DSM 23407</strain>
    </source>
</reference>
<sequence>MLAQTVLLPCPCQPKAAGESDPDEFISHLAELYKKGLFPFDKLITFYEFDEINAAIHASETGVAIKPVLRMA</sequence>
<dbReference type="RefSeq" id="WP_208975622.1">
    <property type="nucleotide sequence ID" value="NZ_CYHE01000004.1"/>
</dbReference>
<dbReference type="AlphaFoldDB" id="A0A0K6HXN8"/>
<evidence type="ECO:0000313" key="2">
    <source>
        <dbReference type="Proteomes" id="UP000183900"/>
    </source>
</evidence>
<evidence type="ECO:0008006" key="3">
    <source>
        <dbReference type="Google" id="ProtNLM"/>
    </source>
</evidence>
<dbReference type="Proteomes" id="UP000183900">
    <property type="component" value="Unassembled WGS sequence"/>
</dbReference>
<organism evidence="1 2">
    <name type="scientific">Pannonibacter indicus</name>
    <dbReference type="NCBI Taxonomy" id="466044"/>
    <lineage>
        <taxon>Bacteria</taxon>
        <taxon>Pseudomonadati</taxon>
        <taxon>Pseudomonadota</taxon>
        <taxon>Alphaproteobacteria</taxon>
        <taxon>Hyphomicrobiales</taxon>
        <taxon>Stappiaceae</taxon>
        <taxon>Pannonibacter</taxon>
    </lineage>
</organism>